<dbReference type="PANTHER" id="PTHR38692:SF1">
    <property type="entry name" value="PROTEIN SMG"/>
    <property type="match status" value="1"/>
</dbReference>
<evidence type="ECO:0000313" key="2">
    <source>
        <dbReference type="EMBL" id="WIM04723.1"/>
    </source>
</evidence>
<gene>
    <name evidence="1" type="primary">smg</name>
    <name evidence="2" type="ORF">OHM77_08415</name>
</gene>
<organism evidence="2">
    <name type="scientific">Candidatus Nitricoxidivorans perseverans</name>
    <dbReference type="NCBI Taxonomy" id="2975601"/>
    <lineage>
        <taxon>Bacteria</taxon>
        <taxon>Pseudomonadati</taxon>
        <taxon>Pseudomonadota</taxon>
        <taxon>Betaproteobacteria</taxon>
        <taxon>Nitrosomonadales</taxon>
        <taxon>Sterolibacteriaceae</taxon>
        <taxon>Candidatus Nitricoxidivorans</taxon>
    </lineage>
</organism>
<dbReference type="Proteomes" id="UP001234916">
    <property type="component" value="Chromosome"/>
</dbReference>
<dbReference type="AlphaFoldDB" id="A0AA49IX25"/>
<dbReference type="HAMAP" id="MF_00598">
    <property type="entry name" value="Smg"/>
    <property type="match status" value="1"/>
</dbReference>
<dbReference type="PANTHER" id="PTHR38692">
    <property type="entry name" value="PROTEIN SMG"/>
    <property type="match status" value="1"/>
</dbReference>
<name>A0AA49IX25_9PROT</name>
<dbReference type="KEGG" id="npv:OHM77_08415"/>
<evidence type="ECO:0000256" key="1">
    <source>
        <dbReference type="HAMAP-Rule" id="MF_00598"/>
    </source>
</evidence>
<proteinExistence type="inferred from homology"/>
<dbReference type="EMBL" id="CP107246">
    <property type="protein sequence ID" value="WIM04723.1"/>
    <property type="molecule type" value="Genomic_DNA"/>
</dbReference>
<accession>A0AA49IX25</accession>
<dbReference type="Pfam" id="PF04361">
    <property type="entry name" value="DUF494"/>
    <property type="match status" value="1"/>
</dbReference>
<protein>
    <recommendedName>
        <fullName evidence="1">Protein Smg homolog</fullName>
    </recommendedName>
</protein>
<dbReference type="InterPro" id="IPR007456">
    <property type="entry name" value="Smg"/>
</dbReference>
<sequence>MYDILVYLFENYLPDACPEPDALARKLAAAGFGDADITEALDWLAGLDQVPESGGFLHAPQPDSLRLYDPREAARLPADCRGFLAFLEAAGGIDAAVRERIVERALALEDAVVTLAKLKVIVLMVMWRRQLPLDALVFEELLAEEDDEPLLH</sequence>
<reference evidence="2" key="1">
    <citation type="journal article" date="2023" name="Nat. Microbiol.">
        <title>Enrichment and characterization of a nitric oxide-reducing microbial community in a continuous bioreactor.</title>
        <authorList>
            <person name="Garrido-Amador P."/>
            <person name="Stortenbeker N."/>
            <person name="Wessels H.J.C.T."/>
            <person name="Speth D.R."/>
            <person name="Garcia-Heredia I."/>
            <person name="Kartal B."/>
        </authorList>
    </citation>
    <scope>NUCLEOTIDE SEQUENCE</scope>
    <source>
        <strain evidence="2">MAG1</strain>
    </source>
</reference>
<comment type="similarity">
    <text evidence="1">Belongs to the Smg family.</text>
</comment>